<dbReference type="SUPFAM" id="SSF46689">
    <property type="entry name" value="Homeodomain-like"/>
    <property type="match status" value="1"/>
</dbReference>
<proteinExistence type="predicted"/>
<feature type="DNA-binding region" description="H-T-H motif" evidence="4">
    <location>
        <begin position="24"/>
        <end position="43"/>
    </location>
</feature>
<dbReference type="InterPro" id="IPR050109">
    <property type="entry name" value="HTH-type_TetR-like_transc_reg"/>
</dbReference>
<dbReference type="Pfam" id="PF00440">
    <property type="entry name" value="TetR_N"/>
    <property type="match status" value="1"/>
</dbReference>
<dbReference type="PANTHER" id="PTHR30055:SF234">
    <property type="entry name" value="HTH-TYPE TRANSCRIPTIONAL REGULATOR BETI"/>
    <property type="match status" value="1"/>
</dbReference>
<evidence type="ECO:0000313" key="6">
    <source>
        <dbReference type="EMBL" id="MDF0599650.1"/>
    </source>
</evidence>
<dbReference type="InterPro" id="IPR009057">
    <property type="entry name" value="Homeodomain-like_sf"/>
</dbReference>
<keyword evidence="2 4" id="KW-0238">DNA-binding</keyword>
<keyword evidence="1" id="KW-0805">Transcription regulation</keyword>
<accession>A0AAE3T8M3</accession>
<keyword evidence="7" id="KW-1185">Reference proteome</keyword>
<gene>
    <name evidence="6" type="ORF">P1J78_02790</name>
</gene>
<dbReference type="PROSITE" id="PS50977">
    <property type="entry name" value="HTH_TETR_2"/>
    <property type="match status" value="1"/>
</dbReference>
<protein>
    <submittedName>
        <fullName evidence="6">TetR/AcrR family transcriptional regulator</fullName>
    </submittedName>
</protein>
<dbReference type="InterPro" id="IPR001647">
    <property type="entry name" value="HTH_TetR"/>
</dbReference>
<name>A0AAE3T8M3_9RHOB</name>
<evidence type="ECO:0000259" key="5">
    <source>
        <dbReference type="PROSITE" id="PS50977"/>
    </source>
</evidence>
<evidence type="ECO:0000256" key="4">
    <source>
        <dbReference type="PROSITE-ProRule" id="PRU00335"/>
    </source>
</evidence>
<dbReference type="PANTHER" id="PTHR30055">
    <property type="entry name" value="HTH-TYPE TRANSCRIPTIONAL REGULATOR RUTR"/>
    <property type="match status" value="1"/>
</dbReference>
<evidence type="ECO:0000256" key="1">
    <source>
        <dbReference type="ARBA" id="ARBA00023015"/>
    </source>
</evidence>
<feature type="domain" description="HTH tetR-type" evidence="5">
    <location>
        <begin position="1"/>
        <end position="61"/>
    </location>
</feature>
<sequence>MARREALLKAAEKVIGEKGFSAASIADITREAGTALGTFYIYFPTKEAVFHELVLEMGHATRAAVTQAIDGAPDRLAAEKNGLRAFLQFVAARPALYRIVEEARFVDPEAYRGYFTTFARAYATRLRAAAEAGEIAHGDQEVRAWALMGVAKTLGDRFVLWEEKPDLDHVVDSAFALIRDGLGPKP</sequence>
<keyword evidence="3" id="KW-0804">Transcription</keyword>
<dbReference type="GO" id="GO:0000976">
    <property type="term" value="F:transcription cis-regulatory region binding"/>
    <property type="evidence" value="ECO:0007669"/>
    <property type="project" value="TreeGrafter"/>
</dbReference>
<dbReference type="AlphaFoldDB" id="A0AAE3T8M3"/>
<evidence type="ECO:0000256" key="3">
    <source>
        <dbReference type="ARBA" id="ARBA00023163"/>
    </source>
</evidence>
<comment type="caution">
    <text evidence="6">The sequence shown here is derived from an EMBL/GenBank/DDBJ whole genome shotgun (WGS) entry which is preliminary data.</text>
</comment>
<dbReference type="GO" id="GO:0003700">
    <property type="term" value="F:DNA-binding transcription factor activity"/>
    <property type="evidence" value="ECO:0007669"/>
    <property type="project" value="TreeGrafter"/>
</dbReference>
<evidence type="ECO:0000256" key="2">
    <source>
        <dbReference type="ARBA" id="ARBA00023125"/>
    </source>
</evidence>
<dbReference type="Proteomes" id="UP001220964">
    <property type="component" value="Unassembled WGS sequence"/>
</dbReference>
<dbReference type="EMBL" id="JARGYC010000004">
    <property type="protein sequence ID" value="MDF0599650.1"/>
    <property type="molecule type" value="Genomic_DNA"/>
</dbReference>
<evidence type="ECO:0000313" key="7">
    <source>
        <dbReference type="Proteomes" id="UP001220964"/>
    </source>
</evidence>
<dbReference type="PRINTS" id="PR00455">
    <property type="entry name" value="HTHTETR"/>
</dbReference>
<dbReference type="SUPFAM" id="SSF48498">
    <property type="entry name" value="Tetracyclin repressor-like, C-terminal domain"/>
    <property type="match status" value="1"/>
</dbReference>
<reference evidence="6" key="1">
    <citation type="submission" date="2023-03" db="EMBL/GenBank/DDBJ databases">
        <title>Multiphase analysis and comparison of six strains from genera Psychromarinibacter, Lutimaribacter, and Maritimibacter, including a novel species: Psychromarinibacter sediminicola sp. nov.</title>
        <authorList>
            <person name="Wang Y.-H."/>
            <person name="Ye M.-Q."/>
            <person name="Du Z.-J."/>
        </authorList>
    </citation>
    <scope>NUCLEOTIDE SEQUENCE</scope>
    <source>
        <strain evidence="6">C21-152</strain>
    </source>
</reference>
<dbReference type="Gene3D" id="1.10.357.10">
    <property type="entry name" value="Tetracycline Repressor, domain 2"/>
    <property type="match status" value="1"/>
</dbReference>
<dbReference type="RefSeq" id="WP_275565793.1">
    <property type="nucleotide sequence ID" value="NZ_JARGYC010000004.1"/>
</dbReference>
<dbReference type="InterPro" id="IPR036271">
    <property type="entry name" value="Tet_transcr_reg_TetR-rel_C_sf"/>
</dbReference>
<organism evidence="6 7">
    <name type="scientific">Psychromarinibacter sediminicola</name>
    <dbReference type="NCBI Taxonomy" id="3033385"/>
    <lineage>
        <taxon>Bacteria</taxon>
        <taxon>Pseudomonadati</taxon>
        <taxon>Pseudomonadota</taxon>
        <taxon>Alphaproteobacteria</taxon>
        <taxon>Rhodobacterales</taxon>
        <taxon>Paracoccaceae</taxon>
        <taxon>Psychromarinibacter</taxon>
    </lineage>
</organism>